<feature type="region of interest" description="Disordered" evidence="8">
    <location>
        <begin position="23"/>
        <end position="47"/>
    </location>
</feature>
<evidence type="ECO:0000256" key="5">
    <source>
        <dbReference type="ARBA" id="ARBA00022990"/>
    </source>
</evidence>
<accession>A0A8C7HJE6</accession>
<evidence type="ECO:0000259" key="9">
    <source>
        <dbReference type="PROSITE" id="PS50102"/>
    </source>
</evidence>
<evidence type="ECO:0000256" key="2">
    <source>
        <dbReference type="ARBA" id="ARBA00022664"/>
    </source>
</evidence>
<dbReference type="InterPro" id="IPR006536">
    <property type="entry name" value="HnRNP-L/PTB"/>
</dbReference>
<dbReference type="GeneTree" id="ENSGT01050000244924"/>
<protein>
    <submittedName>
        <fullName evidence="10">Polypyrimidine tract binding protein 2b</fullName>
    </submittedName>
</protein>
<proteinExistence type="predicted"/>
<dbReference type="Pfam" id="PF11835">
    <property type="entry name" value="RRM_8"/>
    <property type="match status" value="1"/>
</dbReference>
<dbReference type="PROSITE" id="PS50102">
    <property type="entry name" value="RRM"/>
    <property type="match status" value="4"/>
</dbReference>
<keyword evidence="6" id="KW-0508">mRNA splicing</keyword>
<feature type="domain" description="RRM" evidence="9">
    <location>
        <begin position="174"/>
        <end position="250"/>
    </location>
</feature>
<dbReference type="FunFam" id="3.30.70.330:FF:000018">
    <property type="entry name" value="Polypyrimidine tract-binding protein 2 isoform 1"/>
    <property type="match status" value="1"/>
</dbReference>
<dbReference type="Gene3D" id="3.30.70.330">
    <property type="match status" value="4"/>
</dbReference>
<dbReference type="CTD" id="562434"/>
<dbReference type="Pfam" id="PF13893">
    <property type="entry name" value="RRM_5"/>
    <property type="match status" value="1"/>
</dbReference>
<dbReference type="AlphaFoldDB" id="A0A8C7HJE6"/>
<dbReference type="CDD" id="cd12783">
    <property type="entry name" value="RRM2_PTBP2"/>
    <property type="match status" value="1"/>
</dbReference>
<keyword evidence="5" id="KW-0007">Acetylation</keyword>
<keyword evidence="11" id="KW-1185">Reference proteome</keyword>
<feature type="domain" description="RRM" evidence="9">
    <location>
        <begin position="466"/>
        <end position="540"/>
    </location>
</feature>
<dbReference type="SMART" id="SM00360">
    <property type="entry name" value="RRM"/>
    <property type="match status" value="4"/>
</dbReference>
<dbReference type="Ensembl" id="ENSOKIT00005063122.1">
    <property type="protein sequence ID" value="ENSOKIP00005059378.1"/>
    <property type="gene ID" value="ENSOKIG00005024844.1"/>
</dbReference>
<feature type="domain" description="RRM" evidence="9">
    <location>
        <begin position="52"/>
        <end position="136"/>
    </location>
</feature>
<keyword evidence="3" id="KW-0677">Repeat</keyword>
<evidence type="ECO:0000313" key="11">
    <source>
        <dbReference type="Proteomes" id="UP000694557"/>
    </source>
</evidence>
<evidence type="ECO:0000256" key="3">
    <source>
        <dbReference type="ARBA" id="ARBA00022737"/>
    </source>
</evidence>
<dbReference type="FunFam" id="3.30.70.330:FF:000032">
    <property type="entry name" value="Polypyrimidine tract-binding protein 2 isoform 1"/>
    <property type="match status" value="1"/>
</dbReference>
<evidence type="ECO:0000313" key="10">
    <source>
        <dbReference type="Ensembl" id="ENSOKIP00005059378.1"/>
    </source>
</evidence>
<dbReference type="FunFam" id="3.30.70.330:FF:000341">
    <property type="entry name" value="Hephaestus, isoform C"/>
    <property type="match status" value="1"/>
</dbReference>
<dbReference type="KEGG" id="oki:109874477"/>
<keyword evidence="1" id="KW-0597">Phosphoprotein</keyword>
<keyword evidence="4 7" id="KW-0694">RNA-binding</keyword>
<dbReference type="GO" id="GO:0003723">
    <property type="term" value="F:RNA binding"/>
    <property type="evidence" value="ECO:0007669"/>
    <property type="project" value="UniProtKB-UniRule"/>
</dbReference>
<feature type="compositionally biased region" description="Polar residues" evidence="8">
    <location>
        <begin position="23"/>
        <end position="35"/>
    </location>
</feature>
<reference evidence="10" key="1">
    <citation type="submission" date="2025-08" db="UniProtKB">
        <authorList>
            <consortium name="Ensembl"/>
        </authorList>
    </citation>
    <scope>IDENTIFICATION</scope>
</reference>
<name>A0A8C7HJE6_ONCKI</name>
<dbReference type="InterPro" id="IPR035979">
    <property type="entry name" value="RBD_domain_sf"/>
</dbReference>
<gene>
    <name evidence="10" type="primary">PTBP2</name>
    <name evidence="10" type="synonym">LOC109874477</name>
</gene>
<evidence type="ECO:0000256" key="8">
    <source>
        <dbReference type="SAM" id="MobiDB-lite"/>
    </source>
</evidence>
<evidence type="ECO:0000256" key="1">
    <source>
        <dbReference type="ARBA" id="ARBA00022553"/>
    </source>
</evidence>
<dbReference type="Proteomes" id="UP000694557">
    <property type="component" value="Unassembled WGS sequence"/>
</dbReference>
<dbReference type="InterPro" id="IPR000504">
    <property type="entry name" value="RRM_dom"/>
</dbReference>
<dbReference type="FunFam" id="3.30.70.330:FF:000036">
    <property type="entry name" value="polypyrimidine tract-binding protein 1 isoform X2"/>
    <property type="match status" value="1"/>
</dbReference>
<dbReference type="InterPro" id="IPR021790">
    <property type="entry name" value="PTBP1-like_RRM2"/>
</dbReference>
<dbReference type="PANTHER" id="PTHR15592">
    <property type="entry name" value="MATRIN 3/NUCLEAR PROTEIN 220-RELATED"/>
    <property type="match status" value="1"/>
</dbReference>
<dbReference type="SUPFAM" id="SSF54928">
    <property type="entry name" value="RNA-binding domain, RBD"/>
    <property type="match status" value="4"/>
</dbReference>
<dbReference type="GO" id="GO:0008380">
    <property type="term" value="P:RNA splicing"/>
    <property type="evidence" value="ECO:0007669"/>
    <property type="project" value="UniProtKB-KW"/>
</dbReference>
<sequence length="542" mass="58613">MDGIATDVAVGVKRGSDELNLYSTSPNSVTANGNDSSKKLRVEDRMESPPSRVLHIRKLPSEVSETEVIALGLPFGKVTNILMLKGKNQAFLELGTEEAAVTMVNYYTAVTPQVRNVPVFIQFSNHKELKTDSALNQRAQAVLQAVSAVQEGGSPNSDTSALDSVLAQAPSPVLRIIIDNMFYPVTLDVLQQIFSKFGTVMKIITFTKNNQFQALLQFSEPVNAQQARLSLDGQNIYNSCCTLRIDFSKLVNLNVKYNNDKSRDYTRPELPAGDGQPSLDPAMAAALNKDSSLLGTPSGMVAPYSSGGGFQSSLSYSQGGGAISPLSAAAAAAAAAGRVALSGHSGCSGVLLVSNLNEEMVTPQSLFTLFGVYGDAQRVKILYNKKDSALIQMSDGNQAQLAMSHLNGQKMFGKIIRVTLSKHQTVQLPREGLDDQGLTKDFTNSPLHRFKKPGSKNFQNIFPPSATLHLSNVPEDVTEEDLRQLFSNAGGTVKAFKFFQGHKMALLQMSTVEEAIQALMDLHNYDMGSNHHLKVSFSKSTI</sequence>
<dbReference type="InterPro" id="IPR055204">
    <property type="entry name" value="HNRNPL_RRM"/>
</dbReference>
<organism evidence="10 11">
    <name type="scientific">Oncorhynchus kisutch</name>
    <name type="common">Coho salmon</name>
    <name type="synonym">Salmo kisutch</name>
    <dbReference type="NCBI Taxonomy" id="8019"/>
    <lineage>
        <taxon>Eukaryota</taxon>
        <taxon>Metazoa</taxon>
        <taxon>Chordata</taxon>
        <taxon>Craniata</taxon>
        <taxon>Vertebrata</taxon>
        <taxon>Euteleostomi</taxon>
        <taxon>Actinopterygii</taxon>
        <taxon>Neopterygii</taxon>
        <taxon>Teleostei</taxon>
        <taxon>Protacanthopterygii</taxon>
        <taxon>Salmoniformes</taxon>
        <taxon>Salmonidae</taxon>
        <taxon>Salmoninae</taxon>
        <taxon>Oncorhynchus</taxon>
    </lineage>
</organism>
<keyword evidence="2" id="KW-0507">mRNA processing</keyword>
<reference evidence="10" key="2">
    <citation type="submission" date="2025-09" db="UniProtKB">
        <authorList>
            <consortium name="Ensembl"/>
        </authorList>
    </citation>
    <scope>IDENTIFICATION</scope>
</reference>
<evidence type="ECO:0000256" key="7">
    <source>
        <dbReference type="PROSITE-ProRule" id="PRU00176"/>
    </source>
</evidence>
<dbReference type="GO" id="GO:0005634">
    <property type="term" value="C:nucleus"/>
    <property type="evidence" value="ECO:0007669"/>
    <property type="project" value="InterPro"/>
</dbReference>
<feature type="compositionally biased region" description="Basic and acidic residues" evidence="8">
    <location>
        <begin position="36"/>
        <end position="47"/>
    </location>
</feature>
<evidence type="ECO:0000256" key="4">
    <source>
        <dbReference type="ARBA" id="ARBA00022884"/>
    </source>
</evidence>
<dbReference type="InterPro" id="IPR012677">
    <property type="entry name" value="Nucleotide-bd_a/b_plait_sf"/>
</dbReference>
<feature type="domain" description="RRM" evidence="9">
    <location>
        <begin position="349"/>
        <end position="423"/>
    </location>
</feature>
<evidence type="ECO:0000256" key="6">
    <source>
        <dbReference type="ARBA" id="ARBA00023187"/>
    </source>
</evidence>
<dbReference type="NCBIfam" id="TIGR01649">
    <property type="entry name" value="hnRNP-L_PTB"/>
    <property type="match status" value="1"/>
</dbReference>
<dbReference type="Pfam" id="PF22976">
    <property type="entry name" value="RRM_10"/>
    <property type="match status" value="1"/>
</dbReference>
<dbReference type="GO" id="GO:0006397">
    <property type="term" value="P:mRNA processing"/>
    <property type="evidence" value="ECO:0007669"/>
    <property type="project" value="UniProtKB-KW"/>
</dbReference>